<proteinExistence type="predicted"/>
<reference evidence="2" key="2">
    <citation type="submission" date="2023-05" db="EMBL/GenBank/DDBJ databases">
        <authorList>
            <consortium name="Lawrence Berkeley National Laboratory"/>
            <person name="Steindorff A."/>
            <person name="Hensen N."/>
            <person name="Bonometti L."/>
            <person name="Westerberg I."/>
            <person name="Brannstrom I.O."/>
            <person name="Guillou S."/>
            <person name="Cros-Aarteil S."/>
            <person name="Calhoun S."/>
            <person name="Haridas S."/>
            <person name="Kuo A."/>
            <person name="Mondo S."/>
            <person name="Pangilinan J."/>
            <person name="Riley R."/>
            <person name="Labutti K."/>
            <person name="Andreopoulos B."/>
            <person name="Lipzen A."/>
            <person name="Chen C."/>
            <person name="Yanf M."/>
            <person name="Daum C."/>
            <person name="Ng V."/>
            <person name="Clum A."/>
            <person name="Ohm R."/>
            <person name="Martin F."/>
            <person name="Silar P."/>
            <person name="Natvig D."/>
            <person name="Lalanne C."/>
            <person name="Gautier V."/>
            <person name="Ament-Velasquez S.L."/>
            <person name="Kruys A."/>
            <person name="Hutchinson M.I."/>
            <person name="Powell A.J."/>
            <person name="Barry K."/>
            <person name="Miller A.N."/>
            <person name="Grigoriev I.V."/>
            <person name="Debuchy R."/>
            <person name="Gladieux P."/>
            <person name="Thoren M.H."/>
            <person name="Johannesson H."/>
        </authorList>
    </citation>
    <scope>NUCLEOTIDE SEQUENCE</scope>
    <source>
        <strain evidence="2">PSN293</strain>
    </source>
</reference>
<dbReference type="EMBL" id="MU858080">
    <property type="protein sequence ID" value="KAK4215439.1"/>
    <property type="molecule type" value="Genomic_DNA"/>
</dbReference>
<dbReference type="AlphaFoldDB" id="A0AAN7B9H3"/>
<name>A0AAN7B9H3_9PEZI</name>
<evidence type="ECO:0000256" key="1">
    <source>
        <dbReference type="SAM" id="MobiDB-lite"/>
    </source>
</evidence>
<protein>
    <submittedName>
        <fullName evidence="2">Uncharacterized protein</fullName>
    </submittedName>
</protein>
<keyword evidence="3" id="KW-1185">Reference proteome</keyword>
<feature type="compositionally biased region" description="Basic residues" evidence="1">
    <location>
        <begin position="254"/>
        <end position="263"/>
    </location>
</feature>
<feature type="region of interest" description="Disordered" evidence="1">
    <location>
        <begin position="161"/>
        <end position="186"/>
    </location>
</feature>
<reference evidence="2" key="1">
    <citation type="journal article" date="2023" name="Mol. Phylogenet. Evol.">
        <title>Genome-scale phylogeny and comparative genomics of the fungal order Sordariales.</title>
        <authorList>
            <person name="Hensen N."/>
            <person name="Bonometti L."/>
            <person name="Westerberg I."/>
            <person name="Brannstrom I.O."/>
            <person name="Guillou S."/>
            <person name="Cros-Aarteil S."/>
            <person name="Calhoun S."/>
            <person name="Haridas S."/>
            <person name="Kuo A."/>
            <person name="Mondo S."/>
            <person name="Pangilinan J."/>
            <person name="Riley R."/>
            <person name="LaButti K."/>
            <person name="Andreopoulos B."/>
            <person name="Lipzen A."/>
            <person name="Chen C."/>
            <person name="Yan M."/>
            <person name="Daum C."/>
            <person name="Ng V."/>
            <person name="Clum A."/>
            <person name="Steindorff A."/>
            <person name="Ohm R.A."/>
            <person name="Martin F."/>
            <person name="Silar P."/>
            <person name="Natvig D.O."/>
            <person name="Lalanne C."/>
            <person name="Gautier V."/>
            <person name="Ament-Velasquez S.L."/>
            <person name="Kruys A."/>
            <person name="Hutchinson M.I."/>
            <person name="Powell A.J."/>
            <person name="Barry K."/>
            <person name="Miller A.N."/>
            <person name="Grigoriev I.V."/>
            <person name="Debuchy R."/>
            <person name="Gladieux P."/>
            <person name="Hiltunen Thoren M."/>
            <person name="Johannesson H."/>
        </authorList>
    </citation>
    <scope>NUCLEOTIDE SEQUENCE</scope>
    <source>
        <strain evidence="2">PSN293</strain>
    </source>
</reference>
<gene>
    <name evidence="2" type="ORF">QBC37DRAFT_125854</name>
</gene>
<dbReference type="Proteomes" id="UP001301769">
    <property type="component" value="Unassembled WGS sequence"/>
</dbReference>
<evidence type="ECO:0000313" key="2">
    <source>
        <dbReference type="EMBL" id="KAK4215439.1"/>
    </source>
</evidence>
<accession>A0AAN7B9H3</accession>
<evidence type="ECO:0000313" key="3">
    <source>
        <dbReference type="Proteomes" id="UP001301769"/>
    </source>
</evidence>
<sequence>MGGYSGVATTTWETSGSYDKRYSSISSVVDPASWGQTSGSYHPHQVQQSGGYCENLYTVPQYLQETRYGQAFDDPPSYLPDLTKSPSISSASSIGTPSGRSYQDSIGSYFPPSRKNTGPDPIYEESDIRDTAGNGEDNELEQVGSAFADVSLNERYSGRLDPIPYEHSGYDMSHRKSRELAKKEKEEAIERDIDDLFDEAEEMVPANAWTDDIGPRPGIVTHFKEVKDAVSAIRESEWINKDLKGIAAKLADFRHKRRAKHRPSFSSRTSTSSSKPPPASQRDAYYDKAHKTDRDRDRKRR</sequence>
<feature type="compositionally biased region" description="Basic and acidic residues" evidence="1">
    <location>
        <begin position="284"/>
        <end position="301"/>
    </location>
</feature>
<feature type="region of interest" description="Disordered" evidence="1">
    <location>
        <begin position="252"/>
        <end position="301"/>
    </location>
</feature>
<feature type="compositionally biased region" description="Low complexity" evidence="1">
    <location>
        <begin position="85"/>
        <end position="101"/>
    </location>
</feature>
<comment type="caution">
    <text evidence="2">The sequence shown here is derived from an EMBL/GenBank/DDBJ whole genome shotgun (WGS) entry which is preliminary data.</text>
</comment>
<feature type="region of interest" description="Disordered" evidence="1">
    <location>
        <begin position="67"/>
        <end position="137"/>
    </location>
</feature>
<feature type="compositionally biased region" description="Low complexity" evidence="1">
    <location>
        <begin position="264"/>
        <end position="274"/>
    </location>
</feature>
<feature type="compositionally biased region" description="Basic and acidic residues" evidence="1">
    <location>
        <begin position="168"/>
        <end position="186"/>
    </location>
</feature>
<organism evidence="2 3">
    <name type="scientific">Rhypophila decipiens</name>
    <dbReference type="NCBI Taxonomy" id="261697"/>
    <lineage>
        <taxon>Eukaryota</taxon>
        <taxon>Fungi</taxon>
        <taxon>Dikarya</taxon>
        <taxon>Ascomycota</taxon>
        <taxon>Pezizomycotina</taxon>
        <taxon>Sordariomycetes</taxon>
        <taxon>Sordariomycetidae</taxon>
        <taxon>Sordariales</taxon>
        <taxon>Naviculisporaceae</taxon>
        <taxon>Rhypophila</taxon>
    </lineage>
</organism>